<feature type="domain" description="Histidine kinase" evidence="8">
    <location>
        <begin position="469"/>
        <end position="685"/>
    </location>
</feature>
<keyword evidence="5 9" id="KW-0418">Kinase</keyword>
<evidence type="ECO:0000313" key="10">
    <source>
        <dbReference type="Proteomes" id="UP001200642"/>
    </source>
</evidence>
<sequence>MNNLFAQGSVYKKLTITVVLLLGCLYSLQSQQRFRDSLRNSVRIMERSKNFSPKDTSYILTLNSWANEFRYYNLDSLLFISRQALDYSKEAGYKMGECLSYINLGDFHSDRGENCQAIEYYLRSLSMASSLGDIKLKLSVENSIAGEYGYLGNYGKALDGYLEAIELATKVDDKPMLSILNENIADLYSSQKDYDQALEFYKRVKKINDIIGDELYSAETMCNVASIYADMGNFPYALFNINKSIAIFENHKIMDWLAYSYSVKGKIYVKQKKYDWALHWYNQSNYLHEKLDDDRSKIELLNGMAEAYLGLKKDDISQRYALEAFEISKNIKFLEGIQKCSKTLYIIHKNKRNYARALEFHELFQQTSDTLARADNGKSLTMLQTKLQHDQQREDLILRNERALAKQWNYVYASLVILLILVIIIILIQRGKKIQKGLNTKLKRQKQVLLQRESELKLTNRTKDKLFSIIAHDLRGPIGALQDLLRLFRDGDIKKSEFLEYIPKLRNDVGHIAFTLNNLLSWGESQLKGAVTHPRTVPIENLVNDNINLLSEIANSKGIRFINKVPENTLSYVDGHQIDIVIRNLISNALKFTPENGTITIDAEESNNFWQVSVKDTGVGMDLVTQKNLFNKNNYSTTYGTNNEKGTGLGLSLSKEMVEKNKGKIWMESTMGKGTCFYFTVPKSEKKYGKAG</sequence>
<dbReference type="InterPro" id="IPR005467">
    <property type="entry name" value="His_kinase_dom"/>
</dbReference>
<organism evidence="9 10">
    <name type="scientific">Cerina litoralis</name>
    <dbReference type="NCBI Taxonomy" id="2874477"/>
    <lineage>
        <taxon>Bacteria</taxon>
        <taxon>Pseudomonadati</taxon>
        <taxon>Bacteroidota</taxon>
        <taxon>Flavobacteriia</taxon>
        <taxon>Flavobacteriales</taxon>
        <taxon>Flavobacteriaceae</taxon>
        <taxon>Cerina</taxon>
    </lineage>
</organism>
<protein>
    <recommendedName>
        <fullName evidence="2">histidine kinase</fullName>
        <ecNumber evidence="2">2.7.13.3</ecNumber>
    </recommendedName>
</protein>
<evidence type="ECO:0000256" key="3">
    <source>
        <dbReference type="ARBA" id="ARBA00022553"/>
    </source>
</evidence>
<dbReference type="SUPFAM" id="SSF55874">
    <property type="entry name" value="ATPase domain of HSP90 chaperone/DNA topoisomerase II/histidine kinase"/>
    <property type="match status" value="1"/>
</dbReference>
<evidence type="ECO:0000256" key="5">
    <source>
        <dbReference type="ARBA" id="ARBA00022777"/>
    </source>
</evidence>
<accession>A0AAE3EV04</accession>
<keyword evidence="7" id="KW-0472">Membrane</keyword>
<dbReference type="RefSeq" id="WP_317902168.1">
    <property type="nucleotide sequence ID" value="NZ_JAIRBC010000012.1"/>
</dbReference>
<dbReference type="Pfam" id="PF02518">
    <property type="entry name" value="HATPase_c"/>
    <property type="match status" value="1"/>
</dbReference>
<dbReference type="InterPro" id="IPR003661">
    <property type="entry name" value="HisK_dim/P_dom"/>
</dbReference>
<dbReference type="Gene3D" id="1.25.40.10">
    <property type="entry name" value="Tetratricopeptide repeat domain"/>
    <property type="match status" value="2"/>
</dbReference>
<dbReference type="EMBL" id="JAIRBC010000012">
    <property type="protein sequence ID" value="MCG2461020.1"/>
    <property type="molecule type" value="Genomic_DNA"/>
</dbReference>
<evidence type="ECO:0000259" key="8">
    <source>
        <dbReference type="PROSITE" id="PS50109"/>
    </source>
</evidence>
<keyword evidence="6" id="KW-0902">Two-component regulatory system</keyword>
<reference evidence="9" key="1">
    <citation type="submission" date="2023-02" db="EMBL/GenBank/DDBJ databases">
        <title>Genome of Flavobacteriaceae gen. nov. sp. strain F89.</title>
        <authorList>
            <person name="Wang Y."/>
        </authorList>
    </citation>
    <scope>NUCLEOTIDE SEQUENCE</scope>
    <source>
        <strain evidence="9">F89</strain>
    </source>
</reference>
<gene>
    <name evidence="9" type="ORF">K8352_09695</name>
</gene>
<dbReference type="InterPro" id="IPR011990">
    <property type="entry name" value="TPR-like_helical_dom_sf"/>
</dbReference>
<keyword evidence="10" id="KW-1185">Reference proteome</keyword>
<dbReference type="Gene3D" id="3.30.565.10">
    <property type="entry name" value="Histidine kinase-like ATPase, C-terminal domain"/>
    <property type="match status" value="1"/>
</dbReference>
<name>A0AAE3EV04_9FLAO</name>
<dbReference type="SUPFAM" id="SSF48452">
    <property type="entry name" value="TPR-like"/>
    <property type="match status" value="2"/>
</dbReference>
<keyword evidence="7" id="KW-0812">Transmembrane</keyword>
<dbReference type="Pfam" id="PF13424">
    <property type="entry name" value="TPR_12"/>
    <property type="match status" value="1"/>
</dbReference>
<dbReference type="PANTHER" id="PTHR43711:SF31">
    <property type="entry name" value="HISTIDINE KINASE"/>
    <property type="match status" value="1"/>
</dbReference>
<dbReference type="InterPro" id="IPR003594">
    <property type="entry name" value="HATPase_dom"/>
</dbReference>
<comment type="caution">
    <text evidence="9">The sequence shown here is derived from an EMBL/GenBank/DDBJ whole genome shotgun (WGS) entry which is preliminary data.</text>
</comment>
<dbReference type="PANTHER" id="PTHR43711">
    <property type="entry name" value="TWO-COMPONENT HISTIDINE KINASE"/>
    <property type="match status" value="1"/>
</dbReference>
<dbReference type="InterPro" id="IPR036097">
    <property type="entry name" value="HisK_dim/P_sf"/>
</dbReference>
<dbReference type="SMART" id="SM00387">
    <property type="entry name" value="HATPase_c"/>
    <property type="match status" value="1"/>
</dbReference>
<evidence type="ECO:0000313" key="9">
    <source>
        <dbReference type="EMBL" id="MCG2461020.1"/>
    </source>
</evidence>
<dbReference type="PROSITE" id="PS50109">
    <property type="entry name" value="HIS_KIN"/>
    <property type="match status" value="1"/>
</dbReference>
<dbReference type="EC" id="2.7.13.3" evidence="2"/>
<dbReference type="PRINTS" id="PR00344">
    <property type="entry name" value="BCTRLSENSOR"/>
</dbReference>
<dbReference type="AlphaFoldDB" id="A0AAE3EV04"/>
<evidence type="ECO:0000256" key="6">
    <source>
        <dbReference type="ARBA" id="ARBA00023012"/>
    </source>
</evidence>
<dbReference type="GO" id="GO:0000155">
    <property type="term" value="F:phosphorelay sensor kinase activity"/>
    <property type="evidence" value="ECO:0007669"/>
    <property type="project" value="InterPro"/>
</dbReference>
<keyword evidence="7" id="KW-1133">Transmembrane helix</keyword>
<dbReference type="InterPro" id="IPR050736">
    <property type="entry name" value="Sensor_HK_Regulatory"/>
</dbReference>
<dbReference type="SMART" id="SM00028">
    <property type="entry name" value="TPR"/>
    <property type="match status" value="6"/>
</dbReference>
<dbReference type="InterPro" id="IPR036890">
    <property type="entry name" value="HATPase_C_sf"/>
</dbReference>
<keyword evidence="3" id="KW-0597">Phosphoprotein</keyword>
<evidence type="ECO:0000256" key="4">
    <source>
        <dbReference type="ARBA" id="ARBA00022679"/>
    </source>
</evidence>
<evidence type="ECO:0000256" key="2">
    <source>
        <dbReference type="ARBA" id="ARBA00012438"/>
    </source>
</evidence>
<proteinExistence type="predicted"/>
<feature type="transmembrane region" description="Helical" evidence="7">
    <location>
        <begin position="410"/>
        <end position="428"/>
    </location>
</feature>
<dbReference type="InterPro" id="IPR019734">
    <property type="entry name" value="TPR_rpt"/>
</dbReference>
<dbReference type="CDD" id="cd00082">
    <property type="entry name" value="HisKA"/>
    <property type="match status" value="1"/>
</dbReference>
<comment type="catalytic activity">
    <reaction evidence="1">
        <text>ATP + protein L-histidine = ADP + protein N-phospho-L-histidine.</text>
        <dbReference type="EC" id="2.7.13.3"/>
    </reaction>
</comment>
<dbReference type="Proteomes" id="UP001200642">
    <property type="component" value="Unassembled WGS sequence"/>
</dbReference>
<evidence type="ECO:0000256" key="1">
    <source>
        <dbReference type="ARBA" id="ARBA00000085"/>
    </source>
</evidence>
<dbReference type="Gene3D" id="1.10.287.130">
    <property type="match status" value="1"/>
</dbReference>
<keyword evidence="4" id="KW-0808">Transferase</keyword>
<evidence type="ECO:0000256" key="7">
    <source>
        <dbReference type="SAM" id="Phobius"/>
    </source>
</evidence>
<dbReference type="SUPFAM" id="SSF47384">
    <property type="entry name" value="Homodimeric domain of signal transducing histidine kinase"/>
    <property type="match status" value="1"/>
</dbReference>
<dbReference type="InterPro" id="IPR004358">
    <property type="entry name" value="Sig_transdc_His_kin-like_C"/>
</dbReference>
<dbReference type="FunFam" id="3.30.565.10:FF:000006">
    <property type="entry name" value="Sensor histidine kinase WalK"/>
    <property type="match status" value="1"/>
</dbReference>